<feature type="compositionally biased region" description="Polar residues" evidence="1">
    <location>
        <begin position="548"/>
        <end position="557"/>
    </location>
</feature>
<accession>A0A7J6UZ91</accession>
<evidence type="ECO:0000256" key="1">
    <source>
        <dbReference type="SAM" id="MobiDB-lite"/>
    </source>
</evidence>
<dbReference type="AlphaFoldDB" id="A0A7J6UZ91"/>
<dbReference type="EMBL" id="JABWDY010040622">
    <property type="protein sequence ID" value="KAF5177994.1"/>
    <property type="molecule type" value="Genomic_DNA"/>
</dbReference>
<feature type="region of interest" description="Disordered" evidence="1">
    <location>
        <begin position="532"/>
        <end position="557"/>
    </location>
</feature>
<evidence type="ECO:0000313" key="3">
    <source>
        <dbReference type="Proteomes" id="UP000554482"/>
    </source>
</evidence>
<evidence type="ECO:0000313" key="2">
    <source>
        <dbReference type="EMBL" id="KAF5177994.1"/>
    </source>
</evidence>
<reference evidence="2 3" key="1">
    <citation type="submission" date="2020-06" db="EMBL/GenBank/DDBJ databases">
        <title>Transcriptomic and genomic resources for Thalictrum thalictroides and T. hernandezii: Facilitating candidate gene discovery in an emerging model plant lineage.</title>
        <authorList>
            <person name="Arias T."/>
            <person name="Riano-Pachon D.M."/>
            <person name="Di Stilio V.S."/>
        </authorList>
    </citation>
    <scope>NUCLEOTIDE SEQUENCE [LARGE SCALE GENOMIC DNA]</scope>
    <source>
        <strain evidence="3">cv. WT478/WT964</strain>
        <tissue evidence="2">Leaves</tissue>
    </source>
</reference>
<sequence length="557" mass="63236">MELKGWRNVGVELKKITEPLSSPKGVARQVPGGVSKSISFADICRGGKPRQNGGLPVVDVRCDRMGMLNSWWNPVVICKTNCSEPDWEWVEGKVLEVFPQAIVKFVKKNEAVIAMHSEEEALKLVGMPPLVNWEGSFHFHQWNQEAGSLTEDDIRSLFKEVKINFHGIPYHLREKSTVEDLAQQCGRRWVIDENSIRYDKDQCSITLMSPEFDKIPRIIILSMQGKKTPVVVEVVGGFPIALTNHVIDGLKNKRVPHLSSPISHHRPTVYRENSNFVAENILPTTTGSAPPSFDQEFRYDEVDVAFDLQENRVVREEGQNFESYNPFEALEMQDNMSAHTPETGECSIQAHLPLNPFHEAQSTEKGKAVLSEFEPIQPIDKSKRRNRQVYKPQNQCGNLFWSRRLWAHNGLRGRSSSRGRRQRRGIVRSRSRTGRDNEGRVGVIELSSSQNQDFSATSVIQRPMEESMIREGEQRESRREIVESLLRCEQNKDAAMLIKWVVIPLAKTLGVTSSLGSEGLFRLFSDLNRSESFASTEEEENHGGQELQGENQVNHVD</sequence>
<organism evidence="2 3">
    <name type="scientific">Thalictrum thalictroides</name>
    <name type="common">Rue-anemone</name>
    <name type="synonym">Anemone thalictroides</name>
    <dbReference type="NCBI Taxonomy" id="46969"/>
    <lineage>
        <taxon>Eukaryota</taxon>
        <taxon>Viridiplantae</taxon>
        <taxon>Streptophyta</taxon>
        <taxon>Embryophyta</taxon>
        <taxon>Tracheophyta</taxon>
        <taxon>Spermatophyta</taxon>
        <taxon>Magnoliopsida</taxon>
        <taxon>Ranunculales</taxon>
        <taxon>Ranunculaceae</taxon>
        <taxon>Thalictroideae</taxon>
        <taxon>Thalictrum</taxon>
    </lineage>
</organism>
<protein>
    <submittedName>
        <fullName evidence="2">Uncharacterized protein</fullName>
    </submittedName>
</protein>
<dbReference type="Proteomes" id="UP000554482">
    <property type="component" value="Unassembled WGS sequence"/>
</dbReference>
<feature type="region of interest" description="Disordered" evidence="1">
    <location>
        <begin position="412"/>
        <end position="462"/>
    </location>
</feature>
<feature type="compositionally biased region" description="Polar residues" evidence="1">
    <location>
        <begin position="446"/>
        <end position="460"/>
    </location>
</feature>
<keyword evidence="3" id="KW-1185">Reference proteome</keyword>
<comment type="caution">
    <text evidence="2">The sequence shown here is derived from an EMBL/GenBank/DDBJ whole genome shotgun (WGS) entry which is preliminary data.</text>
</comment>
<name>A0A7J6UZ91_THATH</name>
<feature type="compositionally biased region" description="Basic residues" evidence="1">
    <location>
        <begin position="415"/>
        <end position="432"/>
    </location>
</feature>
<proteinExistence type="predicted"/>
<gene>
    <name evidence="2" type="ORF">FRX31_032420</name>
</gene>